<dbReference type="Proteomes" id="UP000708208">
    <property type="component" value="Unassembled WGS sequence"/>
</dbReference>
<organism evidence="2 3">
    <name type="scientific">Allacma fusca</name>
    <dbReference type="NCBI Taxonomy" id="39272"/>
    <lineage>
        <taxon>Eukaryota</taxon>
        <taxon>Metazoa</taxon>
        <taxon>Ecdysozoa</taxon>
        <taxon>Arthropoda</taxon>
        <taxon>Hexapoda</taxon>
        <taxon>Collembola</taxon>
        <taxon>Symphypleona</taxon>
        <taxon>Sminthuridae</taxon>
        <taxon>Allacma</taxon>
    </lineage>
</organism>
<evidence type="ECO:0000256" key="1">
    <source>
        <dbReference type="SAM" id="MobiDB-lite"/>
    </source>
</evidence>
<evidence type="ECO:0000313" key="3">
    <source>
        <dbReference type="Proteomes" id="UP000708208"/>
    </source>
</evidence>
<feature type="compositionally biased region" description="Basic and acidic residues" evidence="1">
    <location>
        <begin position="1"/>
        <end position="11"/>
    </location>
</feature>
<feature type="region of interest" description="Disordered" evidence="1">
    <location>
        <begin position="1"/>
        <end position="174"/>
    </location>
</feature>
<feature type="compositionally biased region" description="Basic and acidic residues" evidence="1">
    <location>
        <begin position="43"/>
        <end position="58"/>
    </location>
</feature>
<dbReference type="EMBL" id="CAJVCH010534058">
    <property type="protein sequence ID" value="CAG7824802.1"/>
    <property type="molecule type" value="Genomic_DNA"/>
</dbReference>
<feature type="compositionally biased region" description="Basic and acidic residues" evidence="1">
    <location>
        <begin position="123"/>
        <end position="140"/>
    </location>
</feature>
<protein>
    <submittedName>
        <fullName evidence="2">Uncharacterized protein</fullName>
    </submittedName>
</protein>
<proteinExistence type="predicted"/>
<gene>
    <name evidence="2" type="ORF">AFUS01_LOCUS34943</name>
</gene>
<accession>A0A8J2PDG0</accession>
<reference evidence="2" key="1">
    <citation type="submission" date="2021-06" db="EMBL/GenBank/DDBJ databases">
        <authorList>
            <person name="Hodson N. C."/>
            <person name="Mongue J. A."/>
            <person name="Jaron S. K."/>
        </authorList>
    </citation>
    <scope>NUCLEOTIDE SEQUENCE</scope>
</reference>
<keyword evidence="3" id="KW-1185">Reference proteome</keyword>
<dbReference type="AlphaFoldDB" id="A0A8J2PDG0"/>
<name>A0A8J2PDG0_9HEXA</name>
<feature type="non-terminal residue" evidence="2">
    <location>
        <position position="215"/>
    </location>
</feature>
<feature type="compositionally biased region" description="Polar residues" evidence="1">
    <location>
        <begin position="104"/>
        <end position="119"/>
    </location>
</feature>
<feature type="compositionally biased region" description="Basic residues" evidence="1">
    <location>
        <begin position="141"/>
        <end position="156"/>
    </location>
</feature>
<feature type="non-terminal residue" evidence="2">
    <location>
        <position position="1"/>
    </location>
</feature>
<sequence length="215" mass="23071">SFSFEPTEKRAKTPASPKVTPTKASPRQLSPTHSHQPKQVPLEIKDFENLLTDVKIEIRSGPPPSHAITASSGPEKPAKVERKRKSGSHVVSPSSGGGESGAVTSVSVGTETAMSASLKSSRRHSDEKASKDKSKADRHSRCSSKSKSPVPKKKAKVATAECSTSTPAWNWDPCLPSYPLPGVSALPYDVTEEKLKQQSYVLPEAPTAPSQHRQQ</sequence>
<feature type="compositionally biased region" description="Polar residues" evidence="1">
    <location>
        <begin position="22"/>
        <end position="34"/>
    </location>
</feature>
<comment type="caution">
    <text evidence="2">The sequence shown here is derived from an EMBL/GenBank/DDBJ whole genome shotgun (WGS) entry which is preliminary data.</text>
</comment>
<evidence type="ECO:0000313" key="2">
    <source>
        <dbReference type="EMBL" id="CAG7824802.1"/>
    </source>
</evidence>